<dbReference type="Proteomes" id="UP000237340">
    <property type="component" value="Unassembled WGS sequence"/>
</dbReference>
<proteinExistence type="predicted"/>
<name>A0A2S3ZBN1_9MICO</name>
<comment type="caution">
    <text evidence="1">The sequence shown here is derived from an EMBL/GenBank/DDBJ whole genome shotgun (WGS) entry which is preliminary data.</text>
</comment>
<sequence length="100" mass="10958">MLDDEMQSIMDDGFGCYWTRGGGDVRVWFAQAAQTAEDWDVHKQQLLASGWTDINAPVDGSIQASTHPDNNEIPAMAHRDGVTYYASYSAFLGSVEALQG</sequence>
<accession>A0A2S3ZBN1</accession>
<dbReference type="EMBL" id="PPXD01000024">
    <property type="protein sequence ID" value="POH63024.1"/>
    <property type="molecule type" value="Genomic_DNA"/>
</dbReference>
<organism evidence="1 2">
    <name type="scientific">Cryobacterium zongtaii</name>
    <dbReference type="NCBI Taxonomy" id="1259217"/>
    <lineage>
        <taxon>Bacteria</taxon>
        <taxon>Bacillati</taxon>
        <taxon>Actinomycetota</taxon>
        <taxon>Actinomycetes</taxon>
        <taxon>Micrococcales</taxon>
        <taxon>Microbacteriaceae</taxon>
        <taxon>Cryobacterium</taxon>
    </lineage>
</organism>
<keyword evidence="2" id="KW-1185">Reference proteome</keyword>
<evidence type="ECO:0000313" key="1">
    <source>
        <dbReference type="EMBL" id="POH63024.1"/>
    </source>
</evidence>
<reference evidence="1 2" key="1">
    <citation type="submission" date="2018-01" db="EMBL/GenBank/DDBJ databases">
        <title>Cryobacterium sp. nov., from glaciers in China.</title>
        <authorList>
            <person name="Liu Q."/>
            <person name="Xin Y.-H."/>
        </authorList>
    </citation>
    <scope>NUCLEOTIDE SEQUENCE [LARGE SCALE GENOMIC DNA]</scope>
    <source>
        <strain evidence="1 2">TMN-42</strain>
    </source>
</reference>
<gene>
    <name evidence="1" type="ORF">C3B61_15240</name>
</gene>
<evidence type="ECO:0000313" key="2">
    <source>
        <dbReference type="Proteomes" id="UP000237340"/>
    </source>
</evidence>
<protein>
    <submittedName>
        <fullName evidence="1">Uncharacterized protein</fullName>
    </submittedName>
</protein>
<dbReference type="AlphaFoldDB" id="A0A2S3ZBN1"/>